<name>A0A2K8NRK0_9MOLU</name>
<keyword evidence="3" id="KW-1185">Reference proteome</keyword>
<evidence type="ECO:0000313" key="2">
    <source>
        <dbReference type="EMBL" id="ATZ16460.1"/>
    </source>
</evidence>
<dbReference type="AlphaFoldDB" id="A0A2K8NRK0"/>
<dbReference type="KEGG" id="efr:EFREU_v1c04340"/>
<accession>A0A2K8NRK0</accession>
<protein>
    <submittedName>
        <fullName evidence="2">Uncharacterized protein</fullName>
    </submittedName>
</protein>
<dbReference type="Proteomes" id="UP000232222">
    <property type="component" value="Chromosome"/>
</dbReference>
<proteinExistence type="predicted"/>
<organism evidence="2 3">
    <name type="scientific">Entomoplasma freundtii</name>
    <dbReference type="NCBI Taxonomy" id="74700"/>
    <lineage>
        <taxon>Bacteria</taxon>
        <taxon>Bacillati</taxon>
        <taxon>Mycoplasmatota</taxon>
        <taxon>Mollicutes</taxon>
        <taxon>Entomoplasmatales</taxon>
        <taxon>Entomoplasmataceae</taxon>
        <taxon>Entomoplasma</taxon>
    </lineage>
</organism>
<evidence type="ECO:0000313" key="3">
    <source>
        <dbReference type="Proteomes" id="UP000232222"/>
    </source>
</evidence>
<reference evidence="2 3" key="1">
    <citation type="submission" date="2017-11" db="EMBL/GenBank/DDBJ databases">
        <title>Genome sequence of Entomoplasma freundtii BARC 318 (ATCC 51999).</title>
        <authorList>
            <person name="Lo W.-S."/>
            <person name="Gasparich G.E."/>
            <person name="Kuo C.-H."/>
        </authorList>
    </citation>
    <scope>NUCLEOTIDE SEQUENCE [LARGE SCALE GENOMIC DNA]</scope>
    <source>
        <strain evidence="2 3">BARC 318</strain>
    </source>
</reference>
<evidence type="ECO:0000256" key="1">
    <source>
        <dbReference type="SAM" id="MobiDB-lite"/>
    </source>
</evidence>
<dbReference type="EMBL" id="CP024962">
    <property type="protein sequence ID" value="ATZ16460.1"/>
    <property type="molecule type" value="Genomic_DNA"/>
</dbReference>
<gene>
    <name evidence="2" type="ORF">EFREU_v1c04340</name>
</gene>
<feature type="region of interest" description="Disordered" evidence="1">
    <location>
        <begin position="1"/>
        <end position="33"/>
    </location>
</feature>
<sequence>MGGSCSKPKNPQGNDPWEEESPGCPCDHSKKKK</sequence>